<dbReference type="CDD" id="cd02110">
    <property type="entry name" value="SO_family_Moco_dimer"/>
    <property type="match status" value="1"/>
</dbReference>
<dbReference type="EMBL" id="BSPC01000067">
    <property type="protein sequence ID" value="GLS22921.1"/>
    <property type="molecule type" value="Genomic_DNA"/>
</dbReference>
<comment type="cofactor">
    <cofactor evidence="1">
        <name>Mo-molybdopterin</name>
        <dbReference type="ChEBI" id="CHEBI:71302"/>
    </cofactor>
</comment>
<accession>A0ABQ6CRE2</accession>
<dbReference type="PANTHER" id="PTHR19372">
    <property type="entry name" value="SULFITE REDUCTASE"/>
    <property type="match status" value="1"/>
</dbReference>
<keyword evidence="3" id="KW-0479">Metal-binding</keyword>
<dbReference type="Gene3D" id="3.90.420.10">
    <property type="entry name" value="Oxidoreductase, molybdopterin-binding domain"/>
    <property type="match status" value="1"/>
</dbReference>
<dbReference type="Gene3D" id="2.60.40.650">
    <property type="match status" value="1"/>
</dbReference>
<dbReference type="InterPro" id="IPR036374">
    <property type="entry name" value="OxRdtase_Mopterin-bd_sf"/>
</dbReference>
<keyword evidence="8" id="KW-1185">Reference proteome</keyword>
<dbReference type="PANTHER" id="PTHR19372:SF7">
    <property type="entry name" value="SULFITE OXIDASE, MITOCHONDRIAL"/>
    <property type="match status" value="1"/>
</dbReference>
<evidence type="ECO:0000256" key="2">
    <source>
        <dbReference type="ARBA" id="ARBA00022505"/>
    </source>
</evidence>
<dbReference type="Proteomes" id="UP001156882">
    <property type="component" value="Unassembled WGS sequence"/>
</dbReference>
<dbReference type="Pfam" id="PF00174">
    <property type="entry name" value="Oxidored_molyb"/>
    <property type="match status" value="1"/>
</dbReference>
<comment type="caution">
    <text evidence="7">The sequence shown here is derived from an EMBL/GenBank/DDBJ whole genome shotgun (WGS) entry which is preliminary data.</text>
</comment>
<evidence type="ECO:0000256" key="3">
    <source>
        <dbReference type="ARBA" id="ARBA00022723"/>
    </source>
</evidence>
<dbReference type="Pfam" id="PF03404">
    <property type="entry name" value="Mo-co_dimer"/>
    <property type="match status" value="1"/>
</dbReference>
<protein>
    <submittedName>
        <fullName evidence="7">Sulfite oxidase</fullName>
    </submittedName>
</protein>
<gene>
    <name evidence="7" type="ORF">GCM10007874_59410</name>
</gene>
<organism evidence="7 8">
    <name type="scientific">Labrys miyagiensis</name>
    <dbReference type="NCBI Taxonomy" id="346912"/>
    <lineage>
        <taxon>Bacteria</taxon>
        <taxon>Pseudomonadati</taxon>
        <taxon>Pseudomonadota</taxon>
        <taxon>Alphaproteobacteria</taxon>
        <taxon>Hyphomicrobiales</taxon>
        <taxon>Xanthobacteraceae</taxon>
        <taxon>Labrys</taxon>
    </lineage>
</organism>
<feature type="domain" description="Moybdenum cofactor oxidoreductase dimerisation" evidence="6">
    <location>
        <begin position="288"/>
        <end position="363"/>
    </location>
</feature>
<name>A0ABQ6CRE2_9HYPH</name>
<evidence type="ECO:0000313" key="8">
    <source>
        <dbReference type="Proteomes" id="UP001156882"/>
    </source>
</evidence>
<dbReference type="InterPro" id="IPR014756">
    <property type="entry name" value="Ig_E-set"/>
</dbReference>
<evidence type="ECO:0000256" key="1">
    <source>
        <dbReference type="ARBA" id="ARBA00001924"/>
    </source>
</evidence>
<dbReference type="RefSeq" id="WP_284315868.1">
    <property type="nucleotide sequence ID" value="NZ_BSPC01000067.1"/>
</dbReference>
<proteinExistence type="predicted"/>
<dbReference type="PRINTS" id="PR00407">
    <property type="entry name" value="EUMOPTERIN"/>
</dbReference>
<sequence length="389" mass="42893">MEHLPRREFLLGTGTAAGIFLLDRYGLGALAQGADQLIPWSDQPPPVPPPAQAVIKNLTPWESLDTWITPNDKFFGIGHYEWPKLDPTQWKLDVLGDVGTPLSLTLDELKARPRQNVTYTLECSGNNGLPFFTSGIGNAQWGGTSLAGVLKAARIKSNAIEVVFFGADQGTEVVRAGTPLELKFTAHFARSMSIEDAMNPANILCYEMNAEALPAEHGAPVRLIAPGWFGIANVKWLRRIELRDTRFVNRFMGRDYVTVREESRDGEMVMVESSVGRGLLKSAPGRVTLNNGHYRIAGVAWGPTPIAAVEVKVDSGPWMKATIAESNKSPFAWRFWHLDWPATTGEHTITSRAIDVAGHVQPAMDDPIIANKKTYWESNGQITRRVRIG</sequence>
<dbReference type="InterPro" id="IPR005066">
    <property type="entry name" value="MoCF_OxRdtse_dimer"/>
</dbReference>
<evidence type="ECO:0000259" key="5">
    <source>
        <dbReference type="Pfam" id="PF00174"/>
    </source>
</evidence>
<dbReference type="SUPFAM" id="SSF56524">
    <property type="entry name" value="Oxidoreductase molybdopterin-binding domain"/>
    <property type="match status" value="1"/>
</dbReference>
<dbReference type="InterPro" id="IPR006311">
    <property type="entry name" value="TAT_signal"/>
</dbReference>
<dbReference type="InterPro" id="IPR000572">
    <property type="entry name" value="OxRdtase_Mopterin-bd_dom"/>
</dbReference>
<evidence type="ECO:0000313" key="7">
    <source>
        <dbReference type="EMBL" id="GLS22921.1"/>
    </source>
</evidence>
<dbReference type="InterPro" id="IPR008335">
    <property type="entry name" value="Mopterin_OxRdtase_euk"/>
</dbReference>
<evidence type="ECO:0000256" key="4">
    <source>
        <dbReference type="ARBA" id="ARBA00023002"/>
    </source>
</evidence>
<dbReference type="SUPFAM" id="SSF81296">
    <property type="entry name" value="E set domains"/>
    <property type="match status" value="1"/>
</dbReference>
<reference evidence="8" key="1">
    <citation type="journal article" date="2019" name="Int. J. Syst. Evol. Microbiol.">
        <title>The Global Catalogue of Microorganisms (GCM) 10K type strain sequencing project: providing services to taxonomists for standard genome sequencing and annotation.</title>
        <authorList>
            <consortium name="The Broad Institute Genomics Platform"/>
            <consortium name="The Broad Institute Genome Sequencing Center for Infectious Disease"/>
            <person name="Wu L."/>
            <person name="Ma J."/>
        </authorList>
    </citation>
    <scope>NUCLEOTIDE SEQUENCE [LARGE SCALE GENOMIC DNA]</scope>
    <source>
        <strain evidence="8">NBRC 101365</strain>
    </source>
</reference>
<evidence type="ECO:0000259" key="6">
    <source>
        <dbReference type="Pfam" id="PF03404"/>
    </source>
</evidence>
<keyword evidence="4" id="KW-0560">Oxidoreductase</keyword>
<dbReference type="PROSITE" id="PS51318">
    <property type="entry name" value="TAT"/>
    <property type="match status" value="1"/>
</dbReference>
<keyword evidence="2" id="KW-0500">Molybdenum</keyword>
<feature type="domain" description="Oxidoreductase molybdopterin-binding" evidence="5">
    <location>
        <begin position="79"/>
        <end position="247"/>
    </location>
</feature>